<dbReference type="Gene3D" id="2.60.120.10">
    <property type="entry name" value="Jelly Rolls"/>
    <property type="match status" value="1"/>
</dbReference>
<dbReference type="PANTHER" id="PTHR24567:SF74">
    <property type="entry name" value="HTH-TYPE TRANSCRIPTIONAL REGULATOR ARCR"/>
    <property type="match status" value="1"/>
</dbReference>
<dbReference type="InterPro" id="IPR012318">
    <property type="entry name" value="HTH_CRP"/>
</dbReference>
<dbReference type="Pfam" id="PF00027">
    <property type="entry name" value="cNMP_binding"/>
    <property type="match status" value="1"/>
</dbReference>
<dbReference type="InterPro" id="IPR036390">
    <property type="entry name" value="WH_DNA-bd_sf"/>
</dbReference>
<feature type="domain" description="HTH crp-type" evidence="6">
    <location>
        <begin position="147"/>
        <end position="220"/>
    </location>
</feature>
<dbReference type="InterPro" id="IPR000595">
    <property type="entry name" value="cNMP-bd_dom"/>
</dbReference>
<evidence type="ECO:0000259" key="6">
    <source>
        <dbReference type="PROSITE" id="PS51063"/>
    </source>
</evidence>
<keyword evidence="2" id="KW-0238">DNA-binding</keyword>
<evidence type="ECO:0000256" key="1">
    <source>
        <dbReference type="ARBA" id="ARBA00023015"/>
    </source>
</evidence>
<dbReference type="PRINTS" id="PR00034">
    <property type="entry name" value="HTHCRP"/>
</dbReference>
<evidence type="ECO:0000256" key="4">
    <source>
        <dbReference type="ARBA" id="ARBA00023163"/>
    </source>
</evidence>
<dbReference type="RefSeq" id="WP_376846870.1">
    <property type="nucleotide sequence ID" value="NZ_JBHSFW010000012.1"/>
</dbReference>
<protein>
    <submittedName>
        <fullName evidence="7">Crp/Fnr family transcriptional regulator</fullName>
    </submittedName>
</protein>
<dbReference type="CDD" id="cd00092">
    <property type="entry name" value="HTH_CRP"/>
    <property type="match status" value="1"/>
</dbReference>
<dbReference type="SMART" id="SM00419">
    <property type="entry name" value="HTH_CRP"/>
    <property type="match status" value="1"/>
</dbReference>
<evidence type="ECO:0000259" key="5">
    <source>
        <dbReference type="PROSITE" id="PS50042"/>
    </source>
</evidence>
<keyword evidence="8" id="KW-1185">Reference proteome</keyword>
<dbReference type="CDD" id="cd00038">
    <property type="entry name" value="CAP_ED"/>
    <property type="match status" value="1"/>
</dbReference>
<accession>A0ABV9GP64</accession>
<dbReference type="PANTHER" id="PTHR24567">
    <property type="entry name" value="CRP FAMILY TRANSCRIPTIONAL REGULATORY PROTEIN"/>
    <property type="match status" value="1"/>
</dbReference>
<evidence type="ECO:0000313" key="8">
    <source>
        <dbReference type="Proteomes" id="UP001596022"/>
    </source>
</evidence>
<feature type="domain" description="Cyclic nucleotide-binding" evidence="5">
    <location>
        <begin position="28"/>
        <end position="122"/>
    </location>
</feature>
<dbReference type="PROSITE" id="PS50042">
    <property type="entry name" value="CNMP_BINDING_3"/>
    <property type="match status" value="1"/>
</dbReference>
<dbReference type="SUPFAM" id="SSF46785">
    <property type="entry name" value="Winged helix' DNA-binding domain"/>
    <property type="match status" value="1"/>
</dbReference>
<dbReference type="InterPro" id="IPR036388">
    <property type="entry name" value="WH-like_DNA-bd_sf"/>
</dbReference>
<dbReference type="Pfam" id="PF13545">
    <property type="entry name" value="HTH_Crp_2"/>
    <property type="match status" value="1"/>
</dbReference>
<dbReference type="SMART" id="SM00100">
    <property type="entry name" value="cNMP"/>
    <property type="match status" value="1"/>
</dbReference>
<dbReference type="Proteomes" id="UP001596022">
    <property type="component" value="Unassembled WGS sequence"/>
</dbReference>
<dbReference type="Gene3D" id="1.10.10.10">
    <property type="entry name" value="Winged helix-like DNA-binding domain superfamily/Winged helix DNA-binding domain"/>
    <property type="match status" value="1"/>
</dbReference>
<dbReference type="PROSITE" id="PS51063">
    <property type="entry name" value="HTH_CRP_2"/>
    <property type="match status" value="1"/>
</dbReference>
<dbReference type="InterPro" id="IPR014710">
    <property type="entry name" value="RmlC-like_jellyroll"/>
</dbReference>
<evidence type="ECO:0000256" key="3">
    <source>
        <dbReference type="ARBA" id="ARBA00023159"/>
    </source>
</evidence>
<dbReference type="InterPro" id="IPR018490">
    <property type="entry name" value="cNMP-bd_dom_sf"/>
</dbReference>
<name>A0ABV9GP64_9BACL</name>
<keyword evidence="3" id="KW-0010">Activator</keyword>
<dbReference type="PROSITE" id="PS00042">
    <property type="entry name" value="HTH_CRP_1"/>
    <property type="match status" value="1"/>
</dbReference>
<sequence length="238" mass="26652">MAVVKENMNDPSAFWGSRPFTNASLDYLKDITTKKTWSAGAAIYREGDCHHYFYMVIEGTVKLTKTSDDGTTLTLHFYRPGDCFGEMNSTRSAFTAEAVTPTTLSVIAGPDLELALGNRSDLALQFIHWQAVRQNYLELKLRDLLFHGKKGALASTLIRAANTYGINEDDGYVISRKLTNTELAELIGATRETVNRMLTKMKQDRLIEIDHGRIKLLDLQGIKAICHCENCPLSICRL</sequence>
<dbReference type="InterPro" id="IPR050397">
    <property type="entry name" value="Env_Response_Regulators"/>
</dbReference>
<dbReference type="SUPFAM" id="SSF51206">
    <property type="entry name" value="cAMP-binding domain-like"/>
    <property type="match status" value="1"/>
</dbReference>
<gene>
    <name evidence="7" type="ORF">ACFO4N_13780</name>
</gene>
<reference evidence="8" key="1">
    <citation type="journal article" date="2019" name="Int. J. Syst. Evol. Microbiol.">
        <title>The Global Catalogue of Microorganisms (GCM) 10K type strain sequencing project: providing services to taxonomists for standard genome sequencing and annotation.</title>
        <authorList>
            <consortium name="The Broad Institute Genomics Platform"/>
            <consortium name="The Broad Institute Genome Sequencing Center for Infectious Disease"/>
            <person name="Wu L."/>
            <person name="Ma J."/>
        </authorList>
    </citation>
    <scope>NUCLEOTIDE SEQUENCE [LARGE SCALE GENOMIC DNA]</scope>
    <source>
        <strain evidence="8">CGMCC 1.16306</strain>
    </source>
</reference>
<keyword evidence="1" id="KW-0805">Transcription regulation</keyword>
<keyword evidence="4" id="KW-0804">Transcription</keyword>
<comment type="caution">
    <text evidence="7">The sequence shown here is derived from an EMBL/GenBank/DDBJ whole genome shotgun (WGS) entry which is preliminary data.</text>
</comment>
<evidence type="ECO:0000313" key="7">
    <source>
        <dbReference type="EMBL" id="MFC4619777.1"/>
    </source>
</evidence>
<proteinExistence type="predicted"/>
<dbReference type="InterPro" id="IPR018335">
    <property type="entry name" value="Tscrpt_reg_HTH_Crp-type_CS"/>
</dbReference>
<organism evidence="7 8">
    <name type="scientific">Camelliibacillus cellulosilyticus</name>
    <dbReference type="NCBI Taxonomy" id="2174486"/>
    <lineage>
        <taxon>Bacteria</taxon>
        <taxon>Bacillati</taxon>
        <taxon>Bacillota</taxon>
        <taxon>Bacilli</taxon>
        <taxon>Bacillales</taxon>
        <taxon>Sporolactobacillaceae</taxon>
        <taxon>Camelliibacillus</taxon>
    </lineage>
</organism>
<dbReference type="EMBL" id="JBHSFW010000012">
    <property type="protein sequence ID" value="MFC4619777.1"/>
    <property type="molecule type" value="Genomic_DNA"/>
</dbReference>
<evidence type="ECO:0000256" key="2">
    <source>
        <dbReference type="ARBA" id="ARBA00023125"/>
    </source>
</evidence>